<gene>
    <name evidence="1" type="primary">DCDC5_1</name>
    <name evidence="1" type="ORF">Ciccas_004837</name>
</gene>
<dbReference type="AlphaFoldDB" id="A0ABD2QAG1"/>
<sequence length="399" mass="45055">MSWDRTAGQNALHRGPVWVTKGEHLSPTGPYNYCLIVSREIRKHLQVKTDYLKQLKCASPDHPKRVRTKSILSLTSTELEAEIHKLEADSNPGLVIKTDLEIDKKLYGPDKVKSAWPYAPKIQFFSINRHGQICPAPFVNQLALGIKATASQVMCRVGLTQLPGIRVELVTKGTENEDLFQCWSFGADGYVRNHGNPTLALCFLDKKCIEDEGNTNKWRLMAVEIGNVEPPPNFRWGIKQEAFATMGQWRHNEVLNPEWHRLALTWPVDRQGRWLEKLSWPLTGYLMASCPPIGPRKCSWGSNQPAAVPPKRLMVLPNGEPNLARGHYLTGPDVTKLSRRETRGGLEENQADAAIHCQSVGIEKLEFNLVCFPQNSFHYLPDLTNPCSISMVRHFYGQC</sequence>
<organism evidence="1 2">
    <name type="scientific">Cichlidogyrus casuarinus</name>
    <dbReference type="NCBI Taxonomy" id="1844966"/>
    <lineage>
        <taxon>Eukaryota</taxon>
        <taxon>Metazoa</taxon>
        <taxon>Spiralia</taxon>
        <taxon>Lophotrochozoa</taxon>
        <taxon>Platyhelminthes</taxon>
        <taxon>Monogenea</taxon>
        <taxon>Monopisthocotylea</taxon>
        <taxon>Dactylogyridea</taxon>
        <taxon>Ancyrocephalidae</taxon>
        <taxon>Cichlidogyrus</taxon>
    </lineage>
</organism>
<protein>
    <submittedName>
        <fullName evidence="1">Doublecortin domain containing 5</fullName>
    </submittedName>
</protein>
<accession>A0ABD2QAG1</accession>
<keyword evidence="2" id="KW-1185">Reference proteome</keyword>
<reference evidence="1 2" key="1">
    <citation type="submission" date="2024-11" db="EMBL/GenBank/DDBJ databases">
        <title>Adaptive evolution of stress response genes in parasites aligns with host niche diversity.</title>
        <authorList>
            <person name="Hahn C."/>
            <person name="Resl P."/>
        </authorList>
    </citation>
    <scope>NUCLEOTIDE SEQUENCE [LARGE SCALE GENOMIC DNA]</scope>
    <source>
        <strain evidence="1">EGGRZ-B1_66</strain>
        <tissue evidence="1">Body</tissue>
    </source>
</reference>
<comment type="caution">
    <text evidence="1">The sequence shown here is derived from an EMBL/GenBank/DDBJ whole genome shotgun (WGS) entry which is preliminary data.</text>
</comment>
<evidence type="ECO:0000313" key="2">
    <source>
        <dbReference type="Proteomes" id="UP001626550"/>
    </source>
</evidence>
<name>A0ABD2QAG1_9PLAT</name>
<dbReference type="InterPro" id="IPR043188">
    <property type="entry name" value="DCDC1"/>
</dbReference>
<dbReference type="PANTHER" id="PTHR46302:SF3">
    <property type="entry name" value="DOUBLECORTIN DOMAIN-CONTAINING PROTEIN 1"/>
    <property type="match status" value="1"/>
</dbReference>
<dbReference type="Proteomes" id="UP001626550">
    <property type="component" value="Unassembled WGS sequence"/>
</dbReference>
<proteinExistence type="predicted"/>
<dbReference type="PANTHER" id="PTHR46302">
    <property type="entry name" value="DOUBLECORTIN DOMAIN-CONTAINING PROTEIN 1"/>
    <property type="match status" value="1"/>
</dbReference>
<evidence type="ECO:0000313" key="1">
    <source>
        <dbReference type="EMBL" id="KAL3316520.1"/>
    </source>
</evidence>
<dbReference type="EMBL" id="JBJKFK010000527">
    <property type="protein sequence ID" value="KAL3316520.1"/>
    <property type="molecule type" value="Genomic_DNA"/>
</dbReference>